<dbReference type="Proteomes" id="UP000008963">
    <property type="component" value="Chromosome"/>
</dbReference>
<feature type="transmembrane region" description="Helical" evidence="1">
    <location>
        <begin position="276"/>
        <end position="296"/>
    </location>
</feature>
<keyword evidence="1" id="KW-0812">Transmembrane</keyword>
<evidence type="ECO:0000313" key="2">
    <source>
        <dbReference type="EMBL" id="CBW27593.1"/>
    </source>
</evidence>
<feature type="transmembrane region" description="Helical" evidence="1">
    <location>
        <begin position="161"/>
        <end position="181"/>
    </location>
</feature>
<feature type="transmembrane region" description="Helical" evidence="1">
    <location>
        <begin position="238"/>
        <end position="256"/>
    </location>
</feature>
<reference evidence="3" key="1">
    <citation type="journal article" date="2013" name="ISME J.">
        <title>A small predatory core genome in the divergent marine Bacteriovorax marinus SJ and the terrestrial Bdellovibrio bacteriovorus.</title>
        <authorList>
            <person name="Crossman L.C."/>
            <person name="Chen H."/>
            <person name="Cerdeno-Tarraga A.M."/>
            <person name="Brooks K."/>
            <person name="Quail M.A."/>
            <person name="Pineiro S.A."/>
            <person name="Hobley L."/>
            <person name="Sockett R.E."/>
            <person name="Bentley S.D."/>
            <person name="Parkhill J."/>
            <person name="Williams H.N."/>
            <person name="Stine O.C."/>
        </authorList>
    </citation>
    <scope>NUCLEOTIDE SEQUENCE [LARGE SCALE GENOMIC DNA]</scope>
    <source>
        <strain evidence="3">ATCC BAA-682 / DSM 15412 / SJ</strain>
    </source>
</reference>
<feature type="transmembrane region" description="Helical" evidence="1">
    <location>
        <begin position="196"/>
        <end position="217"/>
    </location>
</feature>
<protein>
    <submittedName>
        <fullName evidence="2">Membrane protein</fullName>
    </submittedName>
</protein>
<evidence type="ECO:0000313" key="3">
    <source>
        <dbReference type="Proteomes" id="UP000008963"/>
    </source>
</evidence>
<keyword evidence="1" id="KW-1133">Transmembrane helix</keyword>
<accession>E1WY38</accession>
<feature type="transmembrane region" description="Helical" evidence="1">
    <location>
        <begin position="317"/>
        <end position="337"/>
    </location>
</feature>
<keyword evidence="1" id="KW-0472">Membrane</keyword>
<dbReference type="HOGENOM" id="CLU_055998_0_0_7"/>
<dbReference type="Gene3D" id="1.20.1740.10">
    <property type="entry name" value="Amino acid/polyamine transporter I"/>
    <property type="match status" value="1"/>
</dbReference>
<feature type="transmembrane region" description="Helical" evidence="1">
    <location>
        <begin position="59"/>
        <end position="77"/>
    </location>
</feature>
<proteinExistence type="predicted"/>
<dbReference type="KEGG" id="bmx:BMS_2818"/>
<name>E1WY38_HALMS</name>
<feature type="transmembrane region" description="Helical" evidence="1">
    <location>
        <begin position="367"/>
        <end position="387"/>
    </location>
</feature>
<dbReference type="PATRIC" id="fig|862908.3.peg.2694"/>
<feature type="transmembrane region" description="Helical" evidence="1">
    <location>
        <begin position="33"/>
        <end position="52"/>
    </location>
</feature>
<organism evidence="2 3">
    <name type="scientific">Halobacteriovorax marinus (strain ATCC BAA-682 / DSM 15412 / SJ)</name>
    <name type="common">Bacteriovorax marinus</name>
    <dbReference type="NCBI Taxonomy" id="862908"/>
    <lineage>
        <taxon>Bacteria</taxon>
        <taxon>Pseudomonadati</taxon>
        <taxon>Bdellovibrionota</taxon>
        <taxon>Bacteriovoracia</taxon>
        <taxon>Bacteriovoracales</taxon>
        <taxon>Halobacteriovoraceae</taxon>
        <taxon>Halobacteriovorax</taxon>
    </lineage>
</organism>
<sequence>MDLVYLFICIIFLGFFFNKKVSSNETWRATITPLASIIGSGFLIAAPILNSLNSKYSYLLMLGLCCATYCIGIIIRWNIQNVEENSSSYISEKLSDIFLSIAYILSVSYYLYLLSSFILKATSLHGLDLERGLTTLIVCSIAYYGHQHGFKSLEKVESISVNIKLSIIFTFLVSLIVFNIQNDSPVAQEKAFDFDVIRVLLGLVIMVQGFETSRYLGSSYSSKIRVTSMRNAQLISTGIYLLFIILFSSVFILYPLSGAIEETSVIDAAKHVFRVAPVLILLAALSSQLSAALADMSGCGGLIGEFSKGKISERNSYILIAILILVIIWSFNIFEVISLASKGFALYYLLQCISSAKYYFRRSLSRLSFSLFVGLFCLAVVILGLPFE</sequence>
<dbReference type="RefSeq" id="WP_014245367.1">
    <property type="nucleotide sequence ID" value="NC_016620.1"/>
</dbReference>
<feature type="transmembrane region" description="Helical" evidence="1">
    <location>
        <begin position="97"/>
        <end position="119"/>
    </location>
</feature>
<dbReference type="eggNOG" id="ENOG502Z7XH">
    <property type="taxonomic scope" value="Bacteria"/>
</dbReference>
<gene>
    <name evidence="2" type="ordered locus">BMS_2818</name>
</gene>
<dbReference type="EMBL" id="FQ312005">
    <property type="protein sequence ID" value="CBW27593.1"/>
    <property type="molecule type" value="Genomic_DNA"/>
</dbReference>
<evidence type="ECO:0000256" key="1">
    <source>
        <dbReference type="SAM" id="Phobius"/>
    </source>
</evidence>
<keyword evidence="3" id="KW-1185">Reference proteome</keyword>
<dbReference type="AlphaFoldDB" id="E1WY38"/>